<reference evidence="3" key="1">
    <citation type="journal article" date="2023" name="Int. J. Syst. Evol. Microbiol.">
        <title>Methylocystis iwaonis sp. nov., a type II methane-oxidizing bacterium from surface soil of a rice paddy field in Japan, and emended description of the genus Methylocystis (ex Whittenbury et al. 1970) Bowman et al. 1993.</title>
        <authorList>
            <person name="Kaise H."/>
            <person name="Sawadogo J.B."/>
            <person name="Alam M.S."/>
            <person name="Ueno C."/>
            <person name="Dianou D."/>
            <person name="Shinjo R."/>
            <person name="Asakawa S."/>
        </authorList>
    </citation>
    <scope>NUCLEOTIDE SEQUENCE</scope>
    <source>
        <strain evidence="3">LMG27198</strain>
    </source>
</reference>
<dbReference type="Gene3D" id="1.10.287.710">
    <property type="entry name" value="Helix hairpin bin"/>
    <property type="match status" value="1"/>
</dbReference>
<evidence type="ECO:0008006" key="5">
    <source>
        <dbReference type="Google" id="ProtNLM"/>
    </source>
</evidence>
<keyword evidence="1" id="KW-1133">Transmembrane helix</keyword>
<accession>A0A9W6GWJ7</accession>
<dbReference type="InterPro" id="IPR023141">
    <property type="entry name" value="NH3_CH4_mOase_suB_hlx_hairpin"/>
</dbReference>
<proteinExistence type="predicted"/>
<feature type="transmembrane region" description="Helical" evidence="1">
    <location>
        <begin position="231"/>
        <end position="249"/>
    </location>
</feature>
<dbReference type="RefSeq" id="WP_281804407.1">
    <property type="nucleotide sequence ID" value="NZ_BSEC01000001.1"/>
</dbReference>
<dbReference type="NCBIfam" id="NF041640">
    <property type="entry name" value="AmoB_BACT"/>
    <property type="match status" value="1"/>
</dbReference>
<dbReference type="Pfam" id="PF04744">
    <property type="entry name" value="Monooxygenase_B"/>
    <property type="match status" value="1"/>
</dbReference>
<feature type="transmembrane region" description="Helical" evidence="1">
    <location>
        <begin position="185"/>
        <end position="203"/>
    </location>
</feature>
<dbReference type="Gene3D" id="2.60.120.570">
    <property type="entry name" value="Particulate methane monooxygenase, b subunit. Chain: A, domain 1"/>
    <property type="match status" value="1"/>
</dbReference>
<evidence type="ECO:0000313" key="3">
    <source>
        <dbReference type="EMBL" id="GLI94408.1"/>
    </source>
</evidence>
<keyword evidence="2" id="KW-0732">Signal</keyword>
<dbReference type="Gene3D" id="2.60.40.1580">
    <property type="entry name" value="Particulate methane monooxygenase, b subunit. Chain: A, domain 3"/>
    <property type="match status" value="1"/>
</dbReference>
<dbReference type="InterPro" id="IPR023303">
    <property type="entry name" value="NH3_CH4_mOase_suB_C"/>
</dbReference>
<dbReference type="EMBL" id="BSEC01000001">
    <property type="protein sequence ID" value="GLI94408.1"/>
    <property type="molecule type" value="Genomic_DNA"/>
</dbReference>
<dbReference type="AlphaFoldDB" id="A0A9W6GWJ7"/>
<name>A0A9W6GWJ7_9HYPH</name>
<keyword evidence="4" id="KW-1185">Reference proteome</keyword>
<dbReference type="InterPro" id="IPR023301">
    <property type="entry name" value="NH3_CH4_mOase_suB_N"/>
</dbReference>
<keyword evidence="1" id="KW-0812">Transmembrane</keyword>
<evidence type="ECO:0000256" key="2">
    <source>
        <dbReference type="SAM" id="SignalP"/>
    </source>
</evidence>
<dbReference type="NCBIfam" id="TIGR03079">
    <property type="entry name" value="CH4_NH3mon_ox_B"/>
    <property type="match status" value="1"/>
</dbReference>
<dbReference type="Proteomes" id="UP001144323">
    <property type="component" value="Unassembled WGS sequence"/>
</dbReference>
<feature type="signal peptide" evidence="2">
    <location>
        <begin position="1"/>
        <end position="22"/>
    </location>
</feature>
<evidence type="ECO:0000313" key="4">
    <source>
        <dbReference type="Proteomes" id="UP001144323"/>
    </source>
</evidence>
<gene>
    <name evidence="3" type="ORF">LMG27198_34000</name>
</gene>
<dbReference type="InterPro" id="IPR006833">
    <property type="entry name" value="NH3_CH4_mOase_B"/>
</dbReference>
<comment type="caution">
    <text evidence="3">The sequence shown here is derived from an EMBL/GenBank/DDBJ whole genome shotgun (WGS) entry which is preliminary data.</text>
</comment>
<organism evidence="3 4">
    <name type="scientific">Methylocystis echinoides</name>
    <dbReference type="NCBI Taxonomy" id="29468"/>
    <lineage>
        <taxon>Bacteria</taxon>
        <taxon>Pseudomonadati</taxon>
        <taxon>Pseudomonadota</taxon>
        <taxon>Alphaproteobacteria</taxon>
        <taxon>Hyphomicrobiales</taxon>
        <taxon>Methylocystaceae</taxon>
        <taxon>Methylocystis</taxon>
    </lineage>
</organism>
<feature type="chain" id="PRO_5040834534" description="Methane monooxygenase/ammonia monooxygenase subunit B" evidence="2">
    <location>
        <begin position="23"/>
        <end position="411"/>
    </location>
</feature>
<evidence type="ECO:0000256" key="1">
    <source>
        <dbReference type="SAM" id="Phobius"/>
    </source>
</evidence>
<keyword evidence="1" id="KW-0472">Membrane</keyword>
<protein>
    <recommendedName>
        <fullName evidence="5">Methane monooxygenase/ammonia monooxygenase subunit B</fullName>
    </recommendedName>
</protein>
<sequence length="411" mass="45027">MKHLLKTAFSALFLGLCASTLAPDTALAHGEKALEPFIRMRTIQWYDVAWSKSKLNVNEEVVITGKFHVAGDWPRGVAKPDASYLNVSAPGPVMIRTERYLNGQPSVSSSALQPGGDYDFKMVLKARMPGRFHLHPFFNLHDAGSVVGPGQWLEVDGDPSAFTNQVKTLDGSVIDMETYGLANGLSWHFFWIALGSAWLLWWVRRPLFIPRYKMLHSGQESSLITPLDRRVGAAILIGVPLIVLAGSIMTDRQYRYTIPLQAAMDQIDPLPPTVDTGTVTVKIQRAEYNVPARAMTMTAQLHNGSDHPIQVGEFATANVRFLNPAVVQPPQGEGAALAVAEGLTVDSPAAIAPGETRTVRITATDSLWQRERLDGMIRDADTRMGGLLFLYDDAGQRYVSSVSSAVIPTFN</sequence>